<evidence type="ECO:0000256" key="1">
    <source>
        <dbReference type="SAM" id="Phobius"/>
    </source>
</evidence>
<comment type="caution">
    <text evidence="2">The sequence shown here is derived from an EMBL/GenBank/DDBJ whole genome shotgun (WGS) entry which is preliminary data.</text>
</comment>
<gene>
    <name evidence="2" type="ORF">GZ085_09930</name>
</gene>
<protein>
    <submittedName>
        <fullName evidence="2">Prepilin-type N-terminal cleavage/methylation domain-containing protein</fullName>
    </submittedName>
</protein>
<proteinExistence type="predicted"/>
<evidence type="ECO:0000313" key="3">
    <source>
        <dbReference type="Proteomes" id="UP000483432"/>
    </source>
</evidence>
<sequence>MKPTSILPRPQSGFGLIELMIAMTLGLVLLGSIGYVFIGSRGAFRVTDNLSRMQENARYALDVIGRDVRMAGYVGCGNIASMQVNTIANPPVPPMTAASALIGYDNGAGWTNPTSIVRPIGDVLSIMGAFGGEVNLTGNLAPSNSNVQINGNPNGYATGDVLVVTNCSTADVFKTTTVSGGGGSVTLNHSNSSNTGNRVGTYGADSFVMRMEQFTYFIGNNPAGNRALYRVGLNGQAEELVEHIENMQMRYGLDTTGDGAVNSYSNAPTNWAQVISVTISLLMRSPDNNLSTAIQTATFNNATFTAPDRRLYQVFSATVGVRNRLPTQ</sequence>
<dbReference type="Pfam" id="PF07963">
    <property type="entry name" value="N_methyl"/>
    <property type="match status" value="1"/>
</dbReference>
<keyword evidence="1" id="KW-1133">Transmembrane helix</keyword>
<dbReference type="AlphaFoldDB" id="A0A7C9P5N4"/>
<reference evidence="2 3" key="1">
    <citation type="submission" date="2019-09" db="EMBL/GenBank/DDBJ databases">
        <title>H2 Metabolism Revealed by Metagenomic Analysis in Subglacial Sediment of East Antarctica.</title>
        <authorList>
            <person name="Yang Z."/>
            <person name="Zhang Y."/>
            <person name="Lv Y."/>
            <person name="Yan W."/>
            <person name="Xiao X."/>
            <person name="Sun B."/>
            <person name="Ma H."/>
        </authorList>
    </citation>
    <scope>NUCLEOTIDE SEQUENCE [LARGE SCALE GENOMIC DNA]</scope>
    <source>
        <strain evidence="2">Bin2_2</strain>
    </source>
</reference>
<dbReference type="InterPro" id="IPR012902">
    <property type="entry name" value="N_methyl_site"/>
</dbReference>
<dbReference type="Pfam" id="PF16074">
    <property type="entry name" value="PilW"/>
    <property type="match status" value="1"/>
</dbReference>
<feature type="transmembrane region" description="Helical" evidence="1">
    <location>
        <begin position="12"/>
        <end position="38"/>
    </location>
</feature>
<name>A0A7C9P5N4_9PROT</name>
<keyword evidence="1" id="KW-0812">Transmembrane</keyword>
<dbReference type="GO" id="GO:0043683">
    <property type="term" value="P:type IV pilus assembly"/>
    <property type="evidence" value="ECO:0007669"/>
    <property type="project" value="InterPro"/>
</dbReference>
<keyword evidence="1" id="KW-0472">Membrane</keyword>
<dbReference type="InterPro" id="IPR032092">
    <property type="entry name" value="PilW"/>
</dbReference>
<dbReference type="Proteomes" id="UP000483432">
    <property type="component" value="Unassembled WGS sequence"/>
</dbReference>
<dbReference type="NCBIfam" id="TIGR02532">
    <property type="entry name" value="IV_pilin_GFxxxE"/>
    <property type="match status" value="1"/>
</dbReference>
<dbReference type="EMBL" id="JAAFGW010000147">
    <property type="protein sequence ID" value="NDP48689.1"/>
    <property type="molecule type" value="Genomic_DNA"/>
</dbReference>
<accession>A0A7C9P5N4</accession>
<evidence type="ECO:0000313" key="2">
    <source>
        <dbReference type="EMBL" id="NDP48689.1"/>
    </source>
</evidence>
<organism evidence="2 3">
    <name type="scientific">Sulfuriferula multivorans</name>
    <dbReference type="NCBI Taxonomy" id="1559896"/>
    <lineage>
        <taxon>Bacteria</taxon>
        <taxon>Pseudomonadati</taxon>
        <taxon>Pseudomonadota</taxon>
        <taxon>Betaproteobacteria</taxon>
        <taxon>Nitrosomonadales</taxon>
        <taxon>Sulfuricellaceae</taxon>
        <taxon>Sulfuriferula</taxon>
    </lineage>
</organism>